<dbReference type="Pfam" id="PF02719">
    <property type="entry name" value="Polysacc_synt_2"/>
    <property type="match status" value="1"/>
</dbReference>
<keyword evidence="5" id="KW-1185">Reference proteome</keyword>
<accession>A0A069QFI1</accession>
<feature type="domain" description="Polysaccharide biosynthesis protein CapD-like" evidence="3">
    <location>
        <begin position="303"/>
        <end position="588"/>
    </location>
</feature>
<evidence type="ECO:0000256" key="2">
    <source>
        <dbReference type="SAM" id="Phobius"/>
    </source>
</evidence>
<dbReference type="HOGENOM" id="CLU_013560_5_2_10"/>
<evidence type="ECO:0000313" key="4">
    <source>
        <dbReference type="EMBL" id="KDR51452.1"/>
    </source>
</evidence>
<dbReference type="EMBL" id="JNGW01000106">
    <property type="protein sequence ID" value="KDR51452.1"/>
    <property type="molecule type" value="Genomic_DNA"/>
</dbReference>
<keyword evidence="2" id="KW-0812">Transmembrane</keyword>
<comment type="similarity">
    <text evidence="1">Belongs to the polysaccharide synthase family.</text>
</comment>
<dbReference type="SUPFAM" id="SSF51735">
    <property type="entry name" value="NAD(P)-binding Rossmann-fold domains"/>
    <property type="match status" value="1"/>
</dbReference>
<dbReference type="PANTHER" id="PTHR43318:SF1">
    <property type="entry name" value="POLYSACCHARIDE BIOSYNTHESIS PROTEIN EPSC-RELATED"/>
    <property type="match status" value="1"/>
</dbReference>
<dbReference type="PATRIC" id="fig|1122985.7.peg.2561"/>
<dbReference type="eggNOG" id="COG1086">
    <property type="taxonomic scope" value="Bacteria"/>
</dbReference>
<organism evidence="4 5">
    <name type="scientific">Hoylesella loescheii DSM 19665 = JCM 12249 = ATCC 15930</name>
    <dbReference type="NCBI Taxonomy" id="1122985"/>
    <lineage>
        <taxon>Bacteria</taxon>
        <taxon>Pseudomonadati</taxon>
        <taxon>Bacteroidota</taxon>
        <taxon>Bacteroidia</taxon>
        <taxon>Bacteroidales</taxon>
        <taxon>Prevotellaceae</taxon>
        <taxon>Hoylesella</taxon>
    </lineage>
</organism>
<feature type="transmembrane region" description="Helical" evidence="2">
    <location>
        <begin position="54"/>
        <end position="72"/>
    </location>
</feature>
<dbReference type="CDD" id="cd05237">
    <property type="entry name" value="UDP_invert_4-6DH_SDR_e"/>
    <property type="match status" value="1"/>
</dbReference>
<protein>
    <submittedName>
        <fullName evidence="4">Putative epimerase/dehydratase WbiI</fullName>
    </submittedName>
</protein>
<dbReference type="AlphaFoldDB" id="A0A069QFI1"/>
<name>A0A069QFI1_HOYLO</name>
<feature type="transmembrane region" description="Helical" evidence="2">
    <location>
        <begin position="126"/>
        <end position="144"/>
    </location>
</feature>
<dbReference type="Proteomes" id="UP000027442">
    <property type="component" value="Unassembled WGS sequence"/>
</dbReference>
<dbReference type="PANTHER" id="PTHR43318">
    <property type="entry name" value="UDP-N-ACETYLGLUCOSAMINE 4,6-DEHYDRATASE"/>
    <property type="match status" value="1"/>
</dbReference>
<keyword evidence="2" id="KW-1133">Transmembrane helix</keyword>
<evidence type="ECO:0000256" key="1">
    <source>
        <dbReference type="ARBA" id="ARBA00007430"/>
    </source>
</evidence>
<dbReference type="InterPro" id="IPR051203">
    <property type="entry name" value="Polysaccharide_Synthase-Rel"/>
</dbReference>
<dbReference type="Gene3D" id="3.40.50.720">
    <property type="entry name" value="NAD(P)-binding Rossmann-like Domain"/>
    <property type="match status" value="2"/>
</dbReference>
<dbReference type="RefSeq" id="WP_018966621.1">
    <property type="nucleotide sequence ID" value="NZ_KB899211.1"/>
</dbReference>
<reference evidence="4 5" key="1">
    <citation type="submission" date="2013-08" db="EMBL/GenBank/DDBJ databases">
        <authorList>
            <person name="Weinstock G."/>
            <person name="Sodergren E."/>
            <person name="Wylie T."/>
            <person name="Fulton L."/>
            <person name="Fulton R."/>
            <person name="Fronick C."/>
            <person name="O'Laughlin M."/>
            <person name="Godfrey J."/>
            <person name="Miner T."/>
            <person name="Herter B."/>
            <person name="Appelbaum E."/>
            <person name="Cordes M."/>
            <person name="Lek S."/>
            <person name="Wollam A."/>
            <person name="Pepin K.H."/>
            <person name="Palsikar V.B."/>
            <person name="Mitreva M."/>
            <person name="Wilson R.K."/>
        </authorList>
    </citation>
    <scope>NUCLEOTIDE SEQUENCE [LARGE SCALE GENOMIC DNA]</scope>
    <source>
        <strain evidence="4 5">ATCC 15930</strain>
    </source>
</reference>
<sequence length="640" mass="72799">MNPFYKFINWYFRKESLPYWCIFLIDCIICLLGGIFVCALFFRISRTVINIGPIFNTLLLYQVFNVIGFRVFHTYAGVIRYSSFVDLKRVAYAMGLGFVIVTVLHYPIIFWPAIHQHIVPLHLRHIVSIYLVTTILLWTFRIMIKGIYDTVFDTEQAKRALIYGVREGGVGLAKNITAQKPQQYRLFGFIAHEEGFANRYLMGKKVYAVNDDLISVIKENRINAVLVSPLRNEEFRDNTQLQDLLIEAGVNIYMTEDVQEWDSNESHQMVNALKEISIEDLLPRDQIQIDMQSVGNLLQGKKILITGSAGSIGSEMVRQICLFHPAQLMLVDQAETPQHDIRLMMANDYPEVKTSTVIASIANRDRMEGIFSAFQPDYVFHAAAYKHVPMMENNPSESIQNNIWGTKVVADLSLKYGVKKFVMVSTDKAVNPTNVMGCSKRICEIYVQSLDKAEKEGKIKGNTQFVTTRFGNVLGSNGSVIPLFERQIKAGGPVTVTDPNIIRFFMLIPEACKLVLEAGTKGNGGEIFVFDMGKPVRIADLAKRMIRLSGAKNIEIQYTGLRAGEKLYEEVLNDEEGTLPSFNPKIRIAKVREYDYEQVNTDVMELVSISHTYDEMNIVRKMKQIVPEFKSKNSVYSELD</sequence>
<feature type="transmembrane region" description="Helical" evidence="2">
    <location>
        <begin position="17"/>
        <end position="42"/>
    </location>
</feature>
<gene>
    <name evidence="4" type="ORF">HMPREF1991_02473</name>
</gene>
<evidence type="ECO:0000259" key="3">
    <source>
        <dbReference type="Pfam" id="PF02719"/>
    </source>
</evidence>
<dbReference type="InterPro" id="IPR003869">
    <property type="entry name" value="Polysac_CapD-like"/>
</dbReference>
<comment type="caution">
    <text evidence="4">The sequence shown here is derived from an EMBL/GenBank/DDBJ whole genome shotgun (WGS) entry which is preliminary data.</text>
</comment>
<feature type="transmembrane region" description="Helical" evidence="2">
    <location>
        <begin position="92"/>
        <end position="114"/>
    </location>
</feature>
<proteinExistence type="inferred from homology"/>
<evidence type="ECO:0000313" key="5">
    <source>
        <dbReference type="Proteomes" id="UP000027442"/>
    </source>
</evidence>
<keyword evidence="2" id="KW-0472">Membrane</keyword>
<dbReference type="InterPro" id="IPR036291">
    <property type="entry name" value="NAD(P)-bd_dom_sf"/>
</dbReference>